<proteinExistence type="predicted"/>
<reference evidence="2" key="1">
    <citation type="submission" date="2019-07" db="EMBL/GenBank/DDBJ databases">
        <authorList>
            <person name="Dittberner H."/>
        </authorList>
    </citation>
    <scope>NUCLEOTIDE SEQUENCE [LARGE SCALE GENOMIC DNA]</scope>
</reference>
<protein>
    <submittedName>
        <fullName evidence="2">Uncharacterized protein</fullName>
    </submittedName>
</protein>
<dbReference type="OrthoDB" id="1110142at2759"/>
<evidence type="ECO:0000313" key="2">
    <source>
        <dbReference type="EMBL" id="VVB05050.1"/>
    </source>
</evidence>
<organism evidence="2 3">
    <name type="scientific">Arabis nemorensis</name>
    <dbReference type="NCBI Taxonomy" id="586526"/>
    <lineage>
        <taxon>Eukaryota</taxon>
        <taxon>Viridiplantae</taxon>
        <taxon>Streptophyta</taxon>
        <taxon>Embryophyta</taxon>
        <taxon>Tracheophyta</taxon>
        <taxon>Spermatophyta</taxon>
        <taxon>Magnoliopsida</taxon>
        <taxon>eudicotyledons</taxon>
        <taxon>Gunneridae</taxon>
        <taxon>Pentapetalae</taxon>
        <taxon>rosids</taxon>
        <taxon>malvids</taxon>
        <taxon>Brassicales</taxon>
        <taxon>Brassicaceae</taxon>
        <taxon>Arabideae</taxon>
        <taxon>Arabis</taxon>
    </lineage>
</organism>
<dbReference type="AlphaFoldDB" id="A0A565BUN9"/>
<comment type="caution">
    <text evidence="2">The sequence shown here is derived from an EMBL/GenBank/DDBJ whole genome shotgun (WGS) entry which is preliminary data.</text>
</comment>
<feature type="region of interest" description="Disordered" evidence="1">
    <location>
        <begin position="105"/>
        <end position="131"/>
    </location>
</feature>
<dbReference type="EMBL" id="CABITT030000005">
    <property type="protein sequence ID" value="VVB05050.1"/>
    <property type="molecule type" value="Genomic_DNA"/>
</dbReference>
<evidence type="ECO:0000313" key="3">
    <source>
        <dbReference type="Proteomes" id="UP000489600"/>
    </source>
</evidence>
<name>A0A565BUN9_9BRAS</name>
<accession>A0A565BUN9</accession>
<dbReference type="Proteomes" id="UP000489600">
    <property type="component" value="Unassembled WGS sequence"/>
</dbReference>
<gene>
    <name evidence="2" type="ORF">ANE_LOCUS15494</name>
</gene>
<keyword evidence="3" id="KW-1185">Reference proteome</keyword>
<feature type="compositionally biased region" description="Polar residues" evidence="1">
    <location>
        <begin position="106"/>
        <end position="123"/>
    </location>
</feature>
<evidence type="ECO:0000256" key="1">
    <source>
        <dbReference type="SAM" id="MobiDB-lite"/>
    </source>
</evidence>
<sequence>MGASFKAALSNGNLLPEGVDPKGLVLINPIVKSTTEGPEVLLNPQYQRSLALDLNREGLKEDGDVALIPKEPTIGDPLQHMGQKEGFGSSVPTLNHLDFKAGVDSASGSVTSGKSRNSRQTTTRGRKLWSNARKTSDVLPKALAEGETEKGRVVKRKIVDDAEEVPSYGNNMSWAGTREILKPDGTKERVWIQCPLDRDFGNSEWFRLFPRTQFEYLERHDSIISLLLLGFRQRLRSLLVNSGLTKDGAVNQRLLK</sequence>